<name>A0A6M3LDY6_9ZZZZ</name>
<organism evidence="1">
    <name type="scientific">viral metagenome</name>
    <dbReference type="NCBI Taxonomy" id="1070528"/>
    <lineage>
        <taxon>unclassified sequences</taxon>
        <taxon>metagenomes</taxon>
        <taxon>organismal metagenomes</taxon>
    </lineage>
</organism>
<gene>
    <name evidence="1" type="ORF">MM415B03341_0013</name>
</gene>
<accession>A0A6M3LDY6</accession>
<protein>
    <submittedName>
        <fullName evidence="1">Uncharacterized protein</fullName>
    </submittedName>
</protein>
<dbReference type="EMBL" id="MT142995">
    <property type="protein sequence ID" value="QJA91554.1"/>
    <property type="molecule type" value="Genomic_DNA"/>
</dbReference>
<reference evidence="1" key="1">
    <citation type="submission" date="2020-03" db="EMBL/GenBank/DDBJ databases">
        <title>The deep terrestrial virosphere.</title>
        <authorList>
            <person name="Holmfeldt K."/>
            <person name="Nilsson E."/>
            <person name="Simone D."/>
            <person name="Lopez-Fernandez M."/>
            <person name="Wu X."/>
            <person name="de Brujin I."/>
            <person name="Lundin D."/>
            <person name="Andersson A."/>
            <person name="Bertilsson S."/>
            <person name="Dopson M."/>
        </authorList>
    </citation>
    <scope>NUCLEOTIDE SEQUENCE</scope>
    <source>
        <strain evidence="1">MM415B03341</strain>
    </source>
</reference>
<dbReference type="AlphaFoldDB" id="A0A6M3LDY6"/>
<sequence length="82" mass="9966">MKKPECLCDDTKGGHAIDCDLAPQDNWEEEKELFEEIAREWLREAPPMETIYRFKRIWGWRIQKHLNECEELVKKILQNKQH</sequence>
<evidence type="ECO:0000313" key="1">
    <source>
        <dbReference type="EMBL" id="QJA91554.1"/>
    </source>
</evidence>
<proteinExistence type="predicted"/>